<sequence length="174" mass="19073">YWTRAHPLGLNLKSTHSLGHQSSGLGFATSLSRKPKTHGWFFLLQDKSEESERPKSKSLEMKPLGYSGTLVGIADQLGDSPFFWFIAFCALPPACLCPRSLGGISLVQGTVRASCTVTKGGVCPFGDSPSVLGEAQALISSFFLAFLFLFARKCPCFHSSLKYLKLKIFHQILR</sequence>
<gene>
    <name evidence="1" type="ORF">H5410_051479</name>
</gene>
<evidence type="ECO:0000313" key="2">
    <source>
        <dbReference type="Proteomes" id="UP000824120"/>
    </source>
</evidence>
<proteinExistence type="predicted"/>
<evidence type="ECO:0000313" key="1">
    <source>
        <dbReference type="EMBL" id="KAG5580852.1"/>
    </source>
</evidence>
<dbReference type="Proteomes" id="UP000824120">
    <property type="component" value="Chromosome 10"/>
</dbReference>
<accession>A0A9J5X0N3</accession>
<comment type="caution">
    <text evidence="1">The sequence shown here is derived from an EMBL/GenBank/DDBJ whole genome shotgun (WGS) entry which is preliminary data.</text>
</comment>
<dbReference type="AlphaFoldDB" id="A0A9J5X0N3"/>
<name>A0A9J5X0N3_SOLCO</name>
<dbReference type="EMBL" id="JACXVP010000010">
    <property type="protein sequence ID" value="KAG5580852.1"/>
    <property type="molecule type" value="Genomic_DNA"/>
</dbReference>
<reference evidence="1 2" key="1">
    <citation type="submission" date="2020-09" db="EMBL/GenBank/DDBJ databases">
        <title>De no assembly of potato wild relative species, Solanum commersonii.</title>
        <authorList>
            <person name="Cho K."/>
        </authorList>
    </citation>
    <scope>NUCLEOTIDE SEQUENCE [LARGE SCALE GENOMIC DNA]</scope>
    <source>
        <strain evidence="1">LZ3.2</strain>
        <tissue evidence="1">Leaf</tissue>
    </source>
</reference>
<feature type="non-terminal residue" evidence="1">
    <location>
        <position position="174"/>
    </location>
</feature>
<organism evidence="1 2">
    <name type="scientific">Solanum commersonii</name>
    <name type="common">Commerson's wild potato</name>
    <name type="synonym">Commerson's nightshade</name>
    <dbReference type="NCBI Taxonomy" id="4109"/>
    <lineage>
        <taxon>Eukaryota</taxon>
        <taxon>Viridiplantae</taxon>
        <taxon>Streptophyta</taxon>
        <taxon>Embryophyta</taxon>
        <taxon>Tracheophyta</taxon>
        <taxon>Spermatophyta</taxon>
        <taxon>Magnoliopsida</taxon>
        <taxon>eudicotyledons</taxon>
        <taxon>Gunneridae</taxon>
        <taxon>Pentapetalae</taxon>
        <taxon>asterids</taxon>
        <taxon>lamiids</taxon>
        <taxon>Solanales</taxon>
        <taxon>Solanaceae</taxon>
        <taxon>Solanoideae</taxon>
        <taxon>Solaneae</taxon>
        <taxon>Solanum</taxon>
    </lineage>
</organism>
<keyword evidence="2" id="KW-1185">Reference proteome</keyword>
<protein>
    <submittedName>
        <fullName evidence="1">Uncharacterized protein</fullName>
    </submittedName>
</protein>